<feature type="region of interest" description="Disordered" evidence="1">
    <location>
        <begin position="160"/>
        <end position="184"/>
    </location>
</feature>
<accession>A0A4Y6PVB9</accession>
<dbReference type="EMBL" id="CP041186">
    <property type="protein sequence ID" value="QDG52272.1"/>
    <property type="molecule type" value="Genomic_DNA"/>
</dbReference>
<feature type="transmembrane region" description="Helical" evidence="2">
    <location>
        <begin position="44"/>
        <end position="65"/>
    </location>
</feature>
<accession>A0A5B8Y700</accession>
<evidence type="ECO:0000256" key="2">
    <source>
        <dbReference type="SAM" id="Phobius"/>
    </source>
</evidence>
<evidence type="ECO:0000256" key="1">
    <source>
        <dbReference type="SAM" id="MobiDB-lite"/>
    </source>
</evidence>
<evidence type="ECO:0000313" key="4">
    <source>
        <dbReference type="Proteomes" id="UP000315995"/>
    </source>
</evidence>
<organism evidence="3 4">
    <name type="scientific">Persicimonas caeni</name>
    <dbReference type="NCBI Taxonomy" id="2292766"/>
    <lineage>
        <taxon>Bacteria</taxon>
        <taxon>Deltaproteobacteria</taxon>
        <taxon>Bradymonadales</taxon>
        <taxon>Bradymonadaceae</taxon>
        <taxon>Persicimonas</taxon>
    </lineage>
</organism>
<keyword evidence="2" id="KW-1133">Transmembrane helix</keyword>
<dbReference type="AlphaFoldDB" id="A0A4Y6PVB9"/>
<keyword evidence="2" id="KW-0472">Membrane</keyword>
<protein>
    <submittedName>
        <fullName evidence="3">Uncharacterized protein</fullName>
    </submittedName>
</protein>
<reference evidence="3 4" key="1">
    <citation type="submission" date="2019-06" db="EMBL/GenBank/DDBJ databases">
        <title>Persicimonas caeni gen. nov., sp. nov., a predatory bacterium isolated from solar saltern.</title>
        <authorList>
            <person name="Wang S."/>
        </authorList>
    </citation>
    <scope>NUCLEOTIDE SEQUENCE [LARGE SCALE GENOMIC DNA]</scope>
    <source>
        <strain evidence="3 4">YN101</strain>
    </source>
</reference>
<dbReference type="Proteomes" id="UP000315995">
    <property type="component" value="Chromosome"/>
</dbReference>
<evidence type="ECO:0000313" key="3">
    <source>
        <dbReference type="EMBL" id="QDG52272.1"/>
    </source>
</evidence>
<gene>
    <name evidence="3" type="ORF">FIV42_16460</name>
</gene>
<keyword evidence="4" id="KW-1185">Reference proteome</keyword>
<dbReference type="RefSeq" id="WP_141198744.1">
    <property type="nucleotide sequence ID" value="NZ_CP041186.1"/>
</dbReference>
<keyword evidence="2" id="KW-0812">Transmembrane</keyword>
<sequence>MALLDSATAKINGLAKSGGEKMLEGLLGLLSMSDWDLGYNFGKLVGMILLEVILIIVSMGGWGAVTAAKPFIKLAAKLLNKVDDVVLVIQKAFRPAKGLLMRGLDGAADFLSNIPGLGPIFARVQRAFKAREGRYHLRWVAISVQLARFAITASTSVRASRTTNAGESSTGISRRERRLPASEMRSVGEKRPSWSAWVTSSDSNWWLWMSARSSVRFCGICNASTVFQEDYVTAHESCGRQAIFA</sequence>
<proteinExistence type="predicted"/>
<name>A0A4Y6PVB9_PERCE</name>